<gene>
    <name evidence="1" type="ORF">EV379_1154</name>
</gene>
<sequence length="87" mass="9130">MAYGSTLIRSQAAPLGITAPGLSFVPVRDGLWRVTTPAGAILGHIERSESGAEHGQRFTARALLSDGVHYSGLGEFGDAQTAAECFR</sequence>
<organism evidence="1 2">
    <name type="scientific">Microterricola gilva</name>
    <dbReference type="NCBI Taxonomy" id="393267"/>
    <lineage>
        <taxon>Bacteria</taxon>
        <taxon>Bacillati</taxon>
        <taxon>Actinomycetota</taxon>
        <taxon>Actinomycetes</taxon>
        <taxon>Micrococcales</taxon>
        <taxon>Microbacteriaceae</taxon>
        <taxon>Microterricola</taxon>
    </lineage>
</organism>
<dbReference type="EMBL" id="SHLC01000001">
    <property type="protein sequence ID" value="RZU64843.1"/>
    <property type="molecule type" value="Genomic_DNA"/>
</dbReference>
<evidence type="ECO:0000313" key="2">
    <source>
        <dbReference type="Proteomes" id="UP000291483"/>
    </source>
</evidence>
<comment type="caution">
    <text evidence="1">The sequence shown here is derived from an EMBL/GenBank/DDBJ whole genome shotgun (WGS) entry which is preliminary data.</text>
</comment>
<dbReference type="OrthoDB" id="5120662at2"/>
<dbReference type="Proteomes" id="UP000291483">
    <property type="component" value="Unassembled WGS sequence"/>
</dbReference>
<accession>A0A4Q8ALK8</accession>
<evidence type="ECO:0000313" key="1">
    <source>
        <dbReference type="EMBL" id="RZU64843.1"/>
    </source>
</evidence>
<protein>
    <recommendedName>
        <fullName evidence="3">DNA mismatch repair protein</fullName>
    </recommendedName>
</protein>
<reference evidence="1 2" key="1">
    <citation type="submission" date="2019-02" db="EMBL/GenBank/DDBJ databases">
        <title>Sequencing the genomes of 1000 actinobacteria strains.</title>
        <authorList>
            <person name="Klenk H.-P."/>
        </authorList>
    </citation>
    <scope>NUCLEOTIDE SEQUENCE [LARGE SCALE GENOMIC DNA]</scope>
    <source>
        <strain evidence="1 2">DSM 18319</strain>
    </source>
</reference>
<proteinExistence type="predicted"/>
<dbReference type="AlphaFoldDB" id="A0A4Q8ALK8"/>
<evidence type="ECO:0008006" key="3">
    <source>
        <dbReference type="Google" id="ProtNLM"/>
    </source>
</evidence>
<keyword evidence="2" id="KW-1185">Reference proteome</keyword>
<dbReference type="RefSeq" id="WP_130505280.1">
    <property type="nucleotide sequence ID" value="NZ_SHLC01000001.1"/>
</dbReference>
<name>A0A4Q8ALK8_9MICO</name>